<evidence type="ECO:0000259" key="7">
    <source>
        <dbReference type="PROSITE" id="PS51762"/>
    </source>
</evidence>
<dbReference type="GO" id="GO:0004553">
    <property type="term" value="F:hydrolase activity, hydrolyzing O-glycosyl compounds"/>
    <property type="evidence" value="ECO:0007669"/>
    <property type="project" value="InterPro"/>
</dbReference>
<keyword evidence="2 6" id="KW-0378">Hydrolase</keyword>
<dbReference type="InterPro" id="IPR010713">
    <property type="entry name" value="XET_C"/>
</dbReference>
<dbReference type="GO" id="GO:0048046">
    <property type="term" value="C:apoplast"/>
    <property type="evidence" value="ECO:0007669"/>
    <property type="project" value="UniProtKB-SubCell"/>
</dbReference>
<dbReference type="InterPro" id="IPR044791">
    <property type="entry name" value="Beta-glucanase/XTH"/>
</dbReference>
<evidence type="ECO:0000256" key="1">
    <source>
        <dbReference type="ARBA" id="ARBA00022679"/>
    </source>
</evidence>
<dbReference type="InterPro" id="IPR016455">
    <property type="entry name" value="XTH"/>
</dbReference>
<keyword evidence="6" id="KW-0964">Secreted</keyword>
<keyword evidence="4 6" id="KW-0326">Glycosidase</keyword>
<name>A0AAW1L406_SAPOF</name>
<keyword evidence="9" id="KW-1185">Reference proteome</keyword>
<dbReference type="GO" id="GO:0071555">
    <property type="term" value="P:cell wall organization"/>
    <property type="evidence" value="ECO:0007669"/>
    <property type="project" value="UniProtKB-KW"/>
</dbReference>
<dbReference type="Pfam" id="PF06955">
    <property type="entry name" value="XET_C"/>
    <property type="match status" value="1"/>
</dbReference>
<dbReference type="EMBL" id="JBDFQZ010000005">
    <property type="protein sequence ID" value="KAK9727251.1"/>
    <property type="molecule type" value="Genomic_DNA"/>
</dbReference>
<keyword evidence="6" id="KW-0052">Apoplast</keyword>
<dbReference type="SUPFAM" id="SSF49899">
    <property type="entry name" value="Concanavalin A-like lectins/glucanases"/>
    <property type="match status" value="1"/>
</dbReference>
<accession>A0AAW1L406</accession>
<feature type="chain" id="PRO_5043085588" description="Xyloglucan endotransglucosylase/hydrolase" evidence="6">
    <location>
        <begin position="22"/>
        <end position="286"/>
    </location>
</feature>
<feature type="domain" description="GH16" evidence="7">
    <location>
        <begin position="18"/>
        <end position="215"/>
    </location>
</feature>
<dbReference type="GO" id="GO:0010411">
    <property type="term" value="P:xyloglucan metabolic process"/>
    <property type="evidence" value="ECO:0007669"/>
    <property type="project" value="InterPro"/>
</dbReference>
<dbReference type="GO" id="GO:0016762">
    <property type="term" value="F:xyloglucan:xyloglucosyl transferase activity"/>
    <property type="evidence" value="ECO:0007669"/>
    <property type="project" value="UniProtKB-EC"/>
</dbReference>
<comment type="function">
    <text evidence="6">Catalyzes xyloglucan endohydrolysis (XEH) and/or endotransglycosylation (XET). Cleaves and religates xyloglucan polymers, an essential constituent of the primary cell wall, and thereby participates in cell wall construction of growing tissues.</text>
</comment>
<reference evidence="8" key="1">
    <citation type="submission" date="2024-03" db="EMBL/GenBank/DDBJ databases">
        <title>WGS assembly of Saponaria officinalis var. Norfolk2.</title>
        <authorList>
            <person name="Jenkins J."/>
            <person name="Shu S."/>
            <person name="Grimwood J."/>
            <person name="Barry K."/>
            <person name="Goodstein D."/>
            <person name="Schmutz J."/>
            <person name="Leebens-Mack J."/>
            <person name="Osbourn A."/>
        </authorList>
    </citation>
    <scope>NUCLEOTIDE SEQUENCE [LARGE SCALE GENOMIC DNA]</scope>
    <source>
        <strain evidence="8">JIC</strain>
    </source>
</reference>
<comment type="subcellular location">
    <subcellularLocation>
        <location evidence="6">Secreted</location>
        <location evidence="6">Cell wall</location>
    </subcellularLocation>
    <subcellularLocation>
        <location evidence="6">Secreted</location>
        <location evidence="6">Extracellular space</location>
        <location evidence="6">Apoplast</location>
    </subcellularLocation>
</comment>
<keyword evidence="6" id="KW-0134">Cell wall</keyword>
<protein>
    <recommendedName>
        <fullName evidence="6">Xyloglucan endotransglucosylase/hydrolase</fullName>
        <ecNumber evidence="6">2.4.1.207</ecNumber>
    </recommendedName>
</protein>
<feature type="signal peptide" evidence="6">
    <location>
        <begin position="1"/>
        <end position="21"/>
    </location>
</feature>
<gene>
    <name evidence="8" type="ORF">RND81_05G268600</name>
</gene>
<dbReference type="GO" id="GO:0042546">
    <property type="term" value="P:cell wall biogenesis"/>
    <property type="evidence" value="ECO:0007669"/>
    <property type="project" value="InterPro"/>
</dbReference>
<dbReference type="EC" id="2.4.1.207" evidence="6"/>
<keyword evidence="6" id="KW-0961">Cell wall biogenesis/degradation</keyword>
<feature type="active site" description="Nucleophile" evidence="5">
    <location>
        <position position="103"/>
    </location>
</feature>
<evidence type="ECO:0000256" key="4">
    <source>
        <dbReference type="ARBA" id="ARBA00023295"/>
    </source>
</evidence>
<evidence type="ECO:0000256" key="2">
    <source>
        <dbReference type="ARBA" id="ARBA00022801"/>
    </source>
</evidence>
<keyword evidence="6" id="KW-0732">Signal</keyword>
<dbReference type="InterPro" id="IPR000757">
    <property type="entry name" value="Beta-glucanase-like"/>
</dbReference>
<proteinExistence type="inferred from homology"/>
<dbReference type="Pfam" id="PF00722">
    <property type="entry name" value="Glyco_hydro_16"/>
    <property type="match status" value="1"/>
</dbReference>
<dbReference type="PROSITE" id="PS51762">
    <property type="entry name" value="GH16_2"/>
    <property type="match status" value="1"/>
</dbReference>
<comment type="PTM">
    <text evidence="6">Contains at least one intrachain disulfide bond essential for its enzymatic activity.</text>
</comment>
<dbReference type="Gene3D" id="2.60.120.200">
    <property type="match status" value="1"/>
</dbReference>
<evidence type="ECO:0000256" key="5">
    <source>
        <dbReference type="PIRSR" id="PIRSR005604-1"/>
    </source>
</evidence>
<dbReference type="InterPro" id="IPR013320">
    <property type="entry name" value="ConA-like_dom_sf"/>
</dbReference>
<keyword evidence="1 6" id="KW-0808">Transferase</keyword>
<evidence type="ECO:0000313" key="8">
    <source>
        <dbReference type="EMBL" id="KAK9727251.1"/>
    </source>
</evidence>
<dbReference type="PIRSF" id="PIRSF005604">
    <property type="entry name" value="XET"/>
    <property type="match status" value="1"/>
</dbReference>
<comment type="caution">
    <text evidence="8">The sequence shown here is derived from an EMBL/GenBank/DDBJ whole genome shotgun (WGS) entry which is preliminary data.</text>
</comment>
<dbReference type="PANTHER" id="PTHR31062">
    <property type="entry name" value="XYLOGLUCAN ENDOTRANSGLUCOSYLASE/HYDROLASE PROTEIN 8-RELATED"/>
    <property type="match status" value="1"/>
</dbReference>
<organism evidence="8 9">
    <name type="scientific">Saponaria officinalis</name>
    <name type="common">Common soapwort</name>
    <name type="synonym">Lychnis saponaria</name>
    <dbReference type="NCBI Taxonomy" id="3572"/>
    <lineage>
        <taxon>Eukaryota</taxon>
        <taxon>Viridiplantae</taxon>
        <taxon>Streptophyta</taxon>
        <taxon>Embryophyta</taxon>
        <taxon>Tracheophyta</taxon>
        <taxon>Spermatophyta</taxon>
        <taxon>Magnoliopsida</taxon>
        <taxon>eudicotyledons</taxon>
        <taxon>Gunneridae</taxon>
        <taxon>Pentapetalae</taxon>
        <taxon>Caryophyllales</taxon>
        <taxon>Caryophyllaceae</taxon>
        <taxon>Caryophylleae</taxon>
        <taxon>Saponaria</taxon>
    </lineage>
</organism>
<feature type="active site" description="Proton donor" evidence="5">
    <location>
        <position position="107"/>
    </location>
</feature>
<sequence length="286" mass="32488">MLQMWLKLILIVCTLITLSYSLPSNSVKFNDVFKWLCGNISVSDDGNSVIASLKNGTGSSGFVSLTNYTDGLFSAYIKLPPQNYTAGIVVTFYLSNTLEQHDEIDFEFLGHTDIEEWILQTNFYGNGNFQGKEERYKLGFDPSKEAHKYSIYWADDHILYYIDNVPIREVKKVDGVDYPSKPMALYAAIWDGSDWATDGGKAKANYTFEPFVAEYSNFAYKGCWIDPNQNVRVCGGSDLVEGNGIMTPPLLEKYETFRKEYLTYSYCLDKARYNTTMPECLVPPLQ</sequence>
<evidence type="ECO:0000256" key="6">
    <source>
        <dbReference type="RuleBase" id="RU361120"/>
    </source>
</evidence>
<keyword evidence="3" id="KW-1015">Disulfide bond</keyword>
<evidence type="ECO:0000256" key="3">
    <source>
        <dbReference type="ARBA" id="ARBA00023157"/>
    </source>
</evidence>
<evidence type="ECO:0000313" key="9">
    <source>
        <dbReference type="Proteomes" id="UP001443914"/>
    </source>
</evidence>
<dbReference type="Proteomes" id="UP001443914">
    <property type="component" value="Unassembled WGS sequence"/>
</dbReference>
<dbReference type="AlphaFoldDB" id="A0AAW1L406"/>
<comment type="similarity">
    <text evidence="6">Belongs to the glycosyl hydrolase 16 family.</text>
</comment>